<dbReference type="SUPFAM" id="SSF46894">
    <property type="entry name" value="C-terminal effector domain of the bipartite response regulators"/>
    <property type="match status" value="1"/>
</dbReference>
<reference evidence="5 6" key="1">
    <citation type="journal article" date="2011" name="Stand. Genomic Sci.">
        <title>Complete genome sequence of the thermophilic, hydrogen-oxidizing Bacillus tusciae type strain (T2) and reclassification in the new genus, Kyrpidia gen. nov. as Kyrpidia tusciae comb. nov. and emendation of the family Alicyclobacillaceae da Costa and Rainey, 2010.</title>
        <authorList>
            <person name="Klenk H.P."/>
            <person name="Lapidus A."/>
            <person name="Chertkov O."/>
            <person name="Copeland A."/>
            <person name="Del Rio T.G."/>
            <person name="Nolan M."/>
            <person name="Lucas S."/>
            <person name="Chen F."/>
            <person name="Tice H."/>
            <person name="Cheng J.F."/>
            <person name="Han C."/>
            <person name="Bruce D."/>
            <person name="Goodwin L."/>
            <person name="Pitluck S."/>
            <person name="Pati A."/>
            <person name="Ivanova N."/>
            <person name="Mavromatis K."/>
            <person name="Daum C."/>
            <person name="Chen A."/>
            <person name="Palaniappan K."/>
            <person name="Chang Y.J."/>
            <person name="Land M."/>
            <person name="Hauser L."/>
            <person name="Jeffries C.D."/>
            <person name="Detter J.C."/>
            <person name="Rohde M."/>
            <person name="Abt B."/>
            <person name="Pukall R."/>
            <person name="Goker M."/>
            <person name="Bristow J."/>
            <person name="Markowitz V."/>
            <person name="Hugenholtz P."/>
            <person name="Eisen J.A."/>
        </authorList>
    </citation>
    <scope>NUCLEOTIDE SEQUENCE [LARGE SCALE GENOMIC DNA]</scope>
    <source>
        <strain evidence="5 6">DSM 2912</strain>
    </source>
</reference>
<accession>D5WV09</accession>
<dbReference type="InterPro" id="IPR039420">
    <property type="entry name" value="WalR-like"/>
</dbReference>
<dbReference type="AlphaFoldDB" id="D5WV09"/>
<evidence type="ECO:0000256" key="2">
    <source>
        <dbReference type="ARBA" id="ARBA00023125"/>
    </source>
</evidence>
<name>D5WV09_KYRT2</name>
<dbReference type="GO" id="GO:0006355">
    <property type="term" value="P:regulation of DNA-templated transcription"/>
    <property type="evidence" value="ECO:0007669"/>
    <property type="project" value="InterPro"/>
</dbReference>
<keyword evidence="6" id="KW-1185">Reference proteome</keyword>
<dbReference type="HOGENOM" id="CLU_2343095_0_0_9"/>
<dbReference type="STRING" id="562970.Btus_2842"/>
<gene>
    <name evidence="5" type="ordered locus">Btus_2842</name>
</gene>
<dbReference type="Proteomes" id="UP000002368">
    <property type="component" value="Chromosome"/>
</dbReference>
<organism evidence="5 6">
    <name type="scientific">Kyrpidia tusciae (strain DSM 2912 / NBRC 15312 / T2)</name>
    <name type="common">Bacillus tusciae</name>
    <dbReference type="NCBI Taxonomy" id="562970"/>
    <lineage>
        <taxon>Bacteria</taxon>
        <taxon>Bacillati</taxon>
        <taxon>Bacillota</taxon>
        <taxon>Bacilli</taxon>
        <taxon>Bacillales</taxon>
        <taxon>Alicyclobacillaceae</taxon>
        <taxon>Kyrpidia</taxon>
    </lineage>
</organism>
<evidence type="ECO:0000313" key="6">
    <source>
        <dbReference type="Proteomes" id="UP000002368"/>
    </source>
</evidence>
<dbReference type="eggNOG" id="COG2197">
    <property type="taxonomic scope" value="Bacteria"/>
</dbReference>
<evidence type="ECO:0000259" key="4">
    <source>
        <dbReference type="SMART" id="SM00421"/>
    </source>
</evidence>
<evidence type="ECO:0000256" key="1">
    <source>
        <dbReference type="ARBA" id="ARBA00023015"/>
    </source>
</evidence>
<keyword evidence="1" id="KW-0805">Transcription regulation</keyword>
<dbReference type="SMART" id="SM00421">
    <property type="entry name" value="HTH_LUXR"/>
    <property type="match status" value="1"/>
</dbReference>
<sequence length="97" mass="11107">MADGADQMSMTIHVGGMSRMEAIPHARPLSPREKEVALLIARGYKDEEISKALYISRRRVGEIVCTIKEKWHVRSRVEIGVMVYHLGWLVFNEVRAE</sequence>
<protein>
    <submittedName>
        <fullName evidence="5">Transcriptional regulator, LuxR family</fullName>
    </submittedName>
</protein>
<dbReference type="PANTHER" id="PTHR43214">
    <property type="entry name" value="TWO-COMPONENT RESPONSE REGULATOR"/>
    <property type="match status" value="1"/>
</dbReference>
<keyword evidence="2" id="KW-0238">DNA-binding</keyword>
<keyword evidence="3" id="KW-0804">Transcription</keyword>
<dbReference type="InterPro" id="IPR016032">
    <property type="entry name" value="Sig_transdc_resp-reg_C-effctor"/>
</dbReference>
<dbReference type="Pfam" id="PF00196">
    <property type="entry name" value="GerE"/>
    <property type="match status" value="1"/>
</dbReference>
<dbReference type="GO" id="GO:0003677">
    <property type="term" value="F:DNA binding"/>
    <property type="evidence" value="ECO:0007669"/>
    <property type="project" value="UniProtKB-KW"/>
</dbReference>
<feature type="domain" description="HTH luxR-type" evidence="4">
    <location>
        <begin position="26"/>
        <end position="83"/>
    </location>
</feature>
<proteinExistence type="predicted"/>
<evidence type="ECO:0000313" key="5">
    <source>
        <dbReference type="EMBL" id="ADG07481.1"/>
    </source>
</evidence>
<dbReference type="InterPro" id="IPR036388">
    <property type="entry name" value="WH-like_DNA-bd_sf"/>
</dbReference>
<dbReference type="InterPro" id="IPR000792">
    <property type="entry name" value="Tscrpt_reg_LuxR_C"/>
</dbReference>
<dbReference type="Gene3D" id="1.10.10.10">
    <property type="entry name" value="Winged helix-like DNA-binding domain superfamily/Winged helix DNA-binding domain"/>
    <property type="match status" value="1"/>
</dbReference>
<dbReference type="EMBL" id="CP002017">
    <property type="protein sequence ID" value="ADG07481.1"/>
    <property type="molecule type" value="Genomic_DNA"/>
</dbReference>
<evidence type="ECO:0000256" key="3">
    <source>
        <dbReference type="ARBA" id="ARBA00023163"/>
    </source>
</evidence>
<dbReference type="KEGG" id="bts:Btus_2842"/>
<dbReference type="PRINTS" id="PR00038">
    <property type="entry name" value="HTHLUXR"/>
</dbReference>